<reference evidence="7 8" key="1">
    <citation type="submission" date="2019-10" db="EMBL/GenBank/DDBJ databases">
        <title>Georgenia wutianyii sp. nov. and Georgenia yuyongxinii sp. nov. isolated from plateau pika (Ochotona curzoniae) in the Qinghai-Tibet plateau of China.</title>
        <authorList>
            <person name="Tian Z."/>
        </authorList>
    </citation>
    <scope>NUCLEOTIDE SEQUENCE [LARGE SCALE GENOMIC DNA]</scope>
    <source>
        <strain evidence="7 8">JCM 15130</strain>
    </source>
</reference>
<dbReference type="GO" id="GO:0000976">
    <property type="term" value="F:transcription cis-regulatory region binding"/>
    <property type="evidence" value="ECO:0007669"/>
    <property type="project" value="TreeGrafter"/>
</dbReference>
<evidence type="ECO:0000256" key="3">
    <source>
        <dbReference type="ARBA" id="ARBA00023125"/>
    </source>
</evidence>
<sequence length="197" mass="21891">VPKIVDHDVRRREIVEAYIRVAAREGLHGVTSRAVASELGIAVGGLWHYFDSLEAVLSAAYERIYARQTDRIDEGVEGLRGLAAAKAMVRALLPLTTTTQLEARINVSYWGYIASRAELSRIQAQLEIDWTRRMCDYIQGAVEDGRLKASTPVMLLAQQLLLLTSALQVEFVVSSSLSAPERQLEILDLTIAPWLTD</sequence>
<comment type="caution">
    <text evidence="7">The sequence shown here is derived from an EMBL/GenBank/DDBJ whole genome shotgun (WGS) entry which is preliminary data.</text>
</comment>
<keyword evidence="8" id="KW-1185">Reference proteome</keyword>
<dbReference type="PANTHER" id="PTHR30055">
    <property type="entry name" value="HTH-TYPE TRANSCRIPTIONAL REGULATOR RUTR"/>
    <property type="match status" value="1"/>
</dbReference>
<feature type="domain" description="HTH tetR-type" evidence="6">
    <location>
        <begin position="8"/>
        <end position="68"/>
    </location>
</feature>
<evidence type="ECO:0000256" key="1">
    <source>
        <dbReference type="ARBA" id="ARBA00022491"/>
    </source>
</evidence>
<dbReference type="SUPFAM" id="SSF46689">
    <property type="entry name" value="Homeodomain-like"/>
    <property type="match status" value="1"/>
</dbReference>
<evidence type="ECO:0000256" key="5">
    <source>
        <dbReference type="PROSITE-ProRule" id="PRU00335"/>
    </source>
</evidence>
<dbReference type="GO" id="GO:0003700">
    <property type="term" value="F:DNA-binding transcription factor activity"/>
    <property type="evidence" value="ECO:0007669"/>
    <property type="project" value="TreeGrafter"/>
</dbReference>
<dbReference type="InterPro" id="IPR036271">
    <property type="entry name" value="Tet_transcr_reg_TetR-rel_C_sf"/>
</dbReference>
<evidence type="ECO:0000256" key="4">
    <source>
        <dbReference type="ARBA" id="ARBA00023163"/>
    </source>
</evidence>
<dbReference type="Pfam" id="PF13977">
    <property type="entry name" value="TetR_C_6"/>
    <property type="match status" value="1"/>
</dbReference>
<evidence type="ECO:0000313" key="8">
    <source>
        <dbReference type="Proteomes" id="UP000429644"/>
    </source>
</evidence>
<dbReference type="PROSITE" id="PS50977">
    <property type="entry name" value="HTH_TETR_2"/>
    <property type="match status" value="1"/>
</dbReference>
<proteinExistence type="predicted"/>
<dbReference type="InterPro" id="IPR001647">
    <property type="entry name" value="HTH_TetR"/>
</dbReference>
<dbReference type="InterPro" id="IPR009057">
    <property type="entry name" value="Homeodomain-like_sf"/>
</dbReference>
<keyword evidence="2" id="KW-0805">Transcription regulation</keyword>
<dbReference type="Gene3D" id="1.10.357.10">
    <property type="entry name" value="Tetracycline Repressor, domain 2"/>
    <property type="match status" value="1"/>
</dbReference>
<keyword evidence="1" id="KW-0678">Repressor</keyword>
<dbReference type="InterPro" id="IPR050109">
    <property type="entry name" value="HTH-type_TetR-like_transc_reg"/>
</dbReference>
<dbReference type="EMBL" id="WHPD01003829">
    <property type="protein sequence ID" value="MPV90536.1"/>
    <property type="molecule type" value="Genomic_DNA"/>
</dbReference>
<dbReference type="PANTHER" id="PTHR30055:SF228">
    <property type="entry name" value="TRANSCRIPTIONAL REGULATOR-RELATED"/>
    <property type="match status" value="1"/>
</dbReference>
<organism evidence="7 8">
    <name type="scientific">Georgenia ruanii</name>
    <dbReference type="NCBI Taxonomy" id="348442"/>
    <lineage>
        <taxon>Bacteria</taxon>
        <taxon>Bacillati</taxon>
        <taxon>Actinomycetota</taxon>
        <taxon>Actinomycetes</taxon>
        <taxon>Micrococcales</taxon>
        <taxon>Bogoriellaceae</taxon>
        <taxon>Georgenia</taxon>
    </lineage>
</organism>
<dbReference type="AlphaFoldDB" id="A0A7J9V0Z2"/>
<feature type="DNA-binding region" description="H-T-H motif" evidence="5">
    <location>
        <begin position="31"/>
        <end position="50"/>
    </location>
</feature>
<protein>
    <submittedName>
        <fullName evidence="7">TetR family transcriptional regulator</fullName>
    </submittedName>
</protein>
<evidence type="ECO:0000256" key="2">
    <source>
        <dbReference type="ARBA" id="ARBA00023015"/>
    </source>
</evidence>
<feature type="non-terminal residue" evidence="7">
    <location>
        <position position="1"/>
    </location>
</feature>
<dbReference type="SUPFAM" id="SSF48498">
    <property type="entry name" value="Tetracyclin repressor-like, C-terminal domain"/>
    <property type="match status" value="1"/>
</dbReference>
<evidence type="ECO:0000259" key="6">
    <source>
        <dbReference type="PROSITE" id="PS50977"/>
    </source>
</evidence>
<evidence type="ECO:0000313" key="7">
    <source>
        <dbReference type="EMBL" id="MPV90536.1"/>
    </source>
</evidence>
<accession>A0A7J9V0Z2</accession>
<keyword evidence="4" id="KW-0804">Transcription</keyword>
<dbReference type="Pfam" id="PF00440">
    <property type="entry name" value="TetR_N"/>
    <property type="match status" value="1"/>
</dbReference>
<dbReference type="InterPro" id="IPR039538">
    <property type="entry name" value="BetI_C"/>
</dbReference>
<gene>
    <name evidence="7" type="ORF">GB882_17830</name>
</gene>
<name>A0A7J9V0Z2_9MICO</name>
<dbReference type="Proteomes" id="UP000429644">
    <property type="component" value="Unassembled WGS sequence"/>
</dbReference>
<keyword evidence="3 5" id="KW-0238">DNA-binding</keyword>